<comment type="caution">
    <text evidence="2">The sequence shown here is derived from an EMBL/GenBank/DDBJ whole genome shotgun (WGS) entry which is preliminary data.</text>
</comment>
<gene>
    <name evidence="2" type="ORF">SPARVUS_LOCUS5288865</name>
</gene>
<accession>A0ABN9CLM1</accession>
<protein>
    <submittedName>
        <fullName evidence="2">Uncharacterized protein</fullName>
    </submittedName>
</protein>
<evidence type="ECO:0000313" key="3">
    <source>
        <dbReference type="Proteomes" id="UP001162483"/>
    </source>
</evidence>
<keyword evidence="3" id="KW-1185">Reference proteome</keyword>
<proteinExistence type="predicted"/>
<feature type="region of interest" description="Disordered" evidence="1">
    <location>
        <begin position="53"/>
        <end position="91"/>
    </location>
</feature>
<reference evidence="2" key="1">
    <citation type="submission" date="2023-05" db="EMBL/GenBank/DDBJ databases">
        <authorList>
            <person name="Stuckert A."/>
        </authorList>
    </citation>
    <scope>NUCLEOTIDE SEQUENCE</scope>
</reference>
<organism evidence="2 3">
    <name type="scientific">Staurois parvus</name>
    <dbReference type="NCBI Taxonomy" id="386267"/>
    <lineage>
        <taxon>Eukaryota</taxon>
        <taxon>Metazoa</taxon>
        <taxon>Chordata</taxon>
        <taxon>Craniata</taxon>
        <taxon>Vertebrata</taxon>
        <taxon>Euteleostomi</taxon>
        <taxon>Amphibia</taxon>
        <taxon>Batrachia</taxon>
        <taxon>Anura</taxon>
        <taxon>Neobatrachia</taxon>
        <taxon>Ranoidea</taxon>
        <taxon>Ranidae</taxon>
        <taxon>Staurois</taxon>
    </lineage>
</organism>
<sequence length="91" mass="10266">MAECGDRDSSNGRPYRDHDTLWTWLAAYEEADGDPWQIYGPGWQQQWEAVQGPDTLWTPGSSMGRRGYRGPADRLRDPGSMHMRGVGTRGP</sequence>
<evidence type="ECO:0000256" key="1">
    <source>
        <dbReference type="SAM" id="MobiDB-lite"/>
    </source>
</evidence>
<name>A0ABN9CLM1_9NEOB</name>
<evidence type="ECO:0000313" key="2">
    <source>
        <dbReference type="EMBL" id="CAI9560595.1"/>
    </source>
</evidence>
<dbReference type="Proteomes" id="UP001162483">
    <property type="component" value="Unassembled WGS sequence"/>
</dbReference>
<dbReference type="EMBL" id="CATNWA010010772">
    <property type="protein sequence ID" value="CAI9560595.1"/>
    <property type="molecule type" value="Genomic_DNA"/>
</dbReference>